<keyword evidence="2" id="KW-0378">Hydrolase</keyword>
<dbReference type="SUPFAM" id="SSF53254">
    <property type="entry name" value="Phosphoglycerate mutase-like"/>
    <property type="match status" value="1"/>
</dbReference>
<evidence type="ECO:0000313" key="5">
    <source>
        <dbReference type="EMBL" id="USQ97960.1"/>
    </source>
</evidence>
<dbReference type="Gene3D" id="3.40.50.1240">
    <property type="entry name" value="Phosphoglycerate mutase-like"/>
    <property type="match status" value="2"/>
</dbReference>
<proteinExistence type="inferred from homology"/>
<keyword evidence="6" id="KW-1185">Reference proteome</keyword>
<reference evidence="5 6" key="1">
    <citation type="submission" date="2022-04" db="EMBL/GenBank/DDBJ databases">
        <title>Genome sequence of soybean root-associated Caulobacter segnis RL271.</title>
        <authorList>
            <person name="Longley R."/>
            <person name="Bonito G."/>
            <person name="Trigodet F."/>
            <person name="Crosson S."/>
            <person name="Fiebig A."/>
        </authorList>
    </citation>
    <scope>NUCLEOTIDE SEQUENCE [LARGE SCALE GENOMIC DNA]</scope>
    <source>
        <strain evidence="5 6">RL271</strain>
    </source>
</reference>
<keyword evidence="4" id="KW-0732">Signal</keyword>
<protein>
    <submittedName>
        <fullName evidence="5">Histidine-type phosphatase</fullName>
    </submittedName>
</protein>
<evidence type="ECO:0000256" key="1">
    <source>
        <dbReference type="ARBA" id="ARBA00005375"/>
    </source>
</evidence>
<evidence type="ECO:0000256" key="4">
    <source>
        <dbReference type="SAM" id="SignalP"/>
    </source>
</evidence>
<dbReference type="InterPro" id="IPR029033">
    <property type="entry name" value="His_PPase_superfam"/>
</dbReference>
<feature type="chain" id="PRO_5047312072" evidence="4">
    <location>
        <begin position="24"/>
        <end position="415"/>
    </location>
</feature>
<evidence type="ECO:0000313" key="6">
    <source>
        <dbReference type="Proteomes" id="UP001057520"/>
    </source>
</evidence>
<accession>A0ABY4ZZN9</accession>
<dbReference type="PANTHER" id="PTHR11567:SF110">
    <property type="entry name" value="2-PHOSPHOXYLOSE PHOSPHATASE 1"/>
    <property type="match status" value="1"/>
</dbReference>
<organism evidence="5 6">
    <name type="scientific">Caulobacter segnis</name>
    <dbReference type="NCBI Taxonomy" id="88688"/>
    <lineage>
        <taxon>Bacteria</taxon>
        <taxon>Pseudomonadati</taxon>
        <taxon>Pseudomonadota</taxon>
        <taxon>Alphaproteobacteria</taxon>
        <taxon>Caulobacterales</taxon>
        <taxon>Caulobacteraceae</taxon>
        <taxon>Caulobacter</taxon>
    </lineage>
</organism>
<dbReference type="Pfam" id="PF00328">
    <property type="entry name" value="His_Phos_2"/>
    <property type="match status" value="2"/>
</dbReference>
<dbReference type="PANTHER" id="PTHR11567">
    <property type="entry name" value="ACID PHOSPHATASE-RELATED"/>
    <property type="match status" value="1"/>
</dbReference>
<feature type="compositionally biased region" description="Low complexity" evidence="3">
    <location>
        <begin position="47"/>
        <end position="60"/>
    </location>
</feature>
<evidence type="ECO:0000256" key="2">
    <source>
        <dbReference type="ARBA" id="ARBA00022801"/>
    </source>
</evidence>
<feature type="region of interest" description="Disordered" evidence="3">
    <location>
        <begin position="46"/>
        <end position="65"/>
    </location>
</feature>
<comment type="similarity">
    <text evidence="1">Belongs to the histidine acid phosphatase family.</text>
</comment>
<name>A0ABY4ZZN9_9CAUL</name>
<evidence type="ECO:0000256" key="3">
    <source>
        <dbReference type="SAM" id="MobiDB-lite"/>
    </source>
</evidence>
<feature type="signal peptide" evidence="4">
    <location>
        <begin position="1"/>
        <end position="23"/>
    </location>
</feature>
<gene>
    <name evidence="5" type="ORF">MZV50_10640</name>
</gene>
<dbReference type="InterPro" id="IPR000560">
    <property type="entry name" value="His_Pase_clade-2"/>
</dbReference>
<dbReference type="EMBL" id="CP096040">
    <property type="protein sequence ID" value="USQ97960.1"/>
    <property type="molecule type" value="Genomic_DNA"/>
</dbReference>
<sequence length="415" mass="43597">MVRLRYALMTAALVPLLAGTAHAGTGGPAGDLKLERMVMVMRHSVRPPTKAPATPAGTTAQPWGTWTTPYGELTPHGGEGARLMGSYYRTFLGARGLLPREGCAASGDIVAWASGKQRAIKTAEMFVEGLQPGCGLTVAHPDIEDNDPIFHPAEGIDGDLALKAAQRQKPGVAAEAKVHAKDFAVLQRVLGCDPATKAGCGIAGKPSHLTANKGDTPDLGGALSIASTAGQTVLLEYVEGKPMAEVGWGRASKADIQAMLRFHPVKFHYEVGAPYIAERYAAPVAKEVLNALKGEAGTGGKLTMLVGHDTNIAALRGFLGAHFTAADYPQDDPPPGGAMGFELLKDGTGQRFVRAFYTAQSMDQLRELQPLTAINPPAYAYFPVPGCGVKGEPTLCPLETFQKIVGGKLARPAKN</sequence>
<dbReference type="InterPro" id="IPR050645">
    <property type="entry name" value="Histidine_acid_phosphatase"/>
</dbReference>
<dbReference type="Proteomes" id="UP001057520">
    <property type="component" value="Chromosome"/>
</dbReference>
<dbReference type="CDD" id="cd07061">
    <property type="entry name" value="HP_HAP_like"/>
    <property type="match status" value="1"/>
</dbReference>